<keyword evidence="4" id="KW-1185">Reference proteome</keyword>
<evidence type="ECO:0000313" key="3">
    <source>
        <dbReference type="EMBL" id="MCY1077927.1"/>
    </source>
</evidence>
<evidence type="ECO:0000313" key="4">
    <source>
        <dbReference type="Proteomes" id="UP001207654"/>
    </source>
</evidence>
<keyword evidence="2" id="KW-0732">Signal</keyword>
<dbReference type="RefSeq" id="WP_267536731.1">
    <property type="nucleotide sequence ID" value="NZ_JAPNKA010000001.1"/>
</dbReference>
<feature type="region of interest" description="Disordered" evidence="1">
    <location>
        <begin position="23"/>
        <end position="48"/>
    </location>
</feature>
<feature type="signal peptide" evidence="2">
    <location>
        <begin position="1"/>
        <end position="23"/>
    </location>
</feature>
<protein>
    <recommendedName>
        <fullName evidence="5">Lipoprotein</fullName>
    </recommendedName>
</protein>
<comment type="caution">
    <text evidence="3">The sequence shown here is derived from an EMBL/GenBank/DDBJ whole genome shotgun (WGS) entry which is preliminary data.</text>
</comment>
<reference evidence="3 4" key="1">
    <citation type="submission" date="2022-11" db="EMBL/GenBank/DDBJ databases">
        <title>Minimal conservation of predation-associated metabolite biosynthetic gene clusters underscores biosynthetic potential of Myxococcota including descriptions for ten novel species: Archangium lansinium sp. nov., Myxococcus landrumus sp. nov., Nannocystis bai.</title>
        <authorList>
            <person name="Ahearne A."/>
            <person name="Stevens C."/>
            <person name="Phillips K."/>
        </authorList>
    </citation>
    <scope>NUCLEOTIDE SEQUENCE [LARGE SCALE GENOMIC DNA]</scope>
    <source>
        <strain evidence="3 4">MIWBW</strain>
    </source>
</reference>
<proteinExistence type="predicted"/>
<gene>
    <name evidence="3" type="ORF">OV287_25990</name>
</gene>
<evidence type="ECO:0000256" key="2">
    <source>
        <dbReference type="SAM" id="SignalP"/>
    </source>
</evidence>
<dbReference type="Proteomes" id="UP001207654">
    <property type="component" value="Unassembled WGS sequence"/>
</dbReference>
<name>A0ABT4A8D7_9BACT</name>
<sequence>MIQTTKRFALACALLLGPALATAQSGKDNAPSPQKESRPKKKPPEIGEFTSKQTQFSGCGMSLWKPERSNLEGLYVFHNGTKPGSMRMMISGRILEFERIKGSGREFYGQYTSQTFRSKDGKVTAQVDLELGERFELELLIINGGTIRVTENGRETQLRAVGSAGC</sequence>
<organism evidence="3 4">
    <name type="scientific">Archangium lansingense</name>
    <dbReference type="NCBI Taxonomy" id="2995310"/>
    <lineage>
        <taxon>Bacteria</taxon>
        <taxon>Pseudomonadati</taxon>
        <taxon>Myxococcota</taxon>
        <taxon>Myxococcia</taxon>
        <taxon>Myxococcales</taxon>
        <taxon>Cystobacterineae</taxon>
        <taxon>Archangiaceae</taxon>
        <taxon>Archangium</taxon>
    </lineage>
</organism>
<evidence type="ECO:0000256" key="1">
    <source>
        <dbReference type="SAM" id="MobiDB-lite"/>
    </source>
</evidence>
<dbReference type="EMBL" id="JAPNKA010000001">
    <property type="protein sequence ID" value="MCY1077927.1"/>
    <property type="molecule type" value="Genomic_DNA"/>
</dbReference>
<feature type="compositionally biased region" description="Polar residues" evidence="1">
    <location>
        <begin position="24"/>
        <end position="34"/>
    </location>
</feature>
<feature type="chain" id="PRO_5045053292" description="Lipoprotein" evidence="2">
    <location>
        <begin position="24"/>
        <end position="166"/>
    </location>
</feature>
<evidence type="ECO:0008006" key="5">
    <source>
        <dbReference type="Google" id="ProtNLM"/>
    </source>
</evidence>
<accession>A0ABT4A8D7</accession>